<evidence type="ECO:0000256" key="3">
    <source>
        <dbReference type="ARBA" id="ARBA00004975"/>
    </source>
</evidence>
<gene>
    <name evidence="11" type="ORF">AB986_03710</name>
</gene>
<keyword evidence="7 10" id="KW-0963">Cytoplasm</keyword>
<dbReference type="GO" id="GO:0016597">
    <property type="term" value="F:amino acid binding"/>
    <property type="evidence" value="ECO:0007669"/>
    <property type="project" value="InterPro"/>
</dbReference>
<dbReference type="InterPro" id="IPR002292">
    <property type="entry name" value="Orn/put_carbamltrans"/>
</dbReference>
<dbReference type="HAMAP" id="MF_01109">
    <property type="entry name" value="OTCase"/>
    <property type="match status" value="1"/>
</dbReference>
<dbReference type="PANTHER" id="PTHR45753">
    <property type="entry name" value="ORNITHINE CARBAMOYLTRANSFERASE, MITOCHONDRIAL"/>
    <property type="match status" value="1"/>
</dbReference>
<feature type="binding site" evidence="10">
    <location>
        <position position="240"/>
    </location>
    <ligand>
        <name>L-ornithine</name>
        <dbReference type="ChEBI" id="CHEBI:46911"/>
    </ligand>
</feature>
<comment type="catalytic activity">
    <reaction evidence="9 10">
        <text>carbamoyl phosphate + L-ornithine = L-citrulline + phosphate + H(+)</text>
        <dbReference type="Rhea" id="RHEA:19513"/>
        <dbReference type="ChEBI" id="CHEBI:15378"/>
        <dbReference type="ChEBI" id="CHEBI:43474"/>
        <dbReference type="ChEBI" id="CHEBI:46911"/>
        <dbReference type="ChEBI" id="CHEBI:57743"/>
        <dbReference type="ChEBI" id="CHEBI:58228"/>
        <dbReference type="EC" id="2.1.3.3"/>
    </reaction>
</comment>
<dbReference type="InterPro" id="IPR006131">
    <property type="entry name" value="Asp_carbamoyltransf_Asp/Orn-bd"/>
</dbReference>
<feature type="binding site" evidence="10">
    <location>
        <position position="176"/>
    </location>
    <ligand>
        <name>L-ornithine</name>
        <dbReference type="ChEBI" id="CHEBI:46911"/>
    </ligand>
</feature>
<evidence type="ECO:0000256" key="5">
    <source>
        <dbReference type="ARBA" id="ARBA00013007"/>
    </source>
</evidence>
<dbReference type="GO" id="GO:0019240">
    <property type="term" value="P:citrulline biosynthetic process"/>
    <property type="evidence" value="ECO:0007669"/>
    <property type="project" value="TreeGrafter"/>
</dbReference>
<dbReference type="PROSITE" id="PS00097">
    <property type="entry name" value="CARBAMOYLTRANSFERASE"/>
    <property type="match status" value="1"/>
</dbReference>
<protein>
    <recommendedName>
        <fullName evidence="6 10">Ornithine carbamoyltransferase</fullName>
        <shortName evidence="10">OTCase</shortName>
        <ecNumber evidence="5 10">2.1.3.3</ecNumber>
    </recommendedName>
</protein>
<comment type="caution">
    <text evidence="11">The sequence shown here is derived from an EMBL/GenBank/DDBJ whole genome shotgun (WGS) entry which is preliminary data.</text>
</comment>
<dbReference type="FunFam" id="3.40.50.1370:FF:000016">
    <property type="entry name" value="Ornithine carbamoyltransferase"/>
    <property type="match status" value="1"/>
</dbReference>
<sequence length="322" mass="35466">MIQSIQKVSEMKEAMKGKDFLTLAEFSTEEIHYLLKEAVELKKLQKQGIPHEELKGKVLGMIFEKSSTRTRVSFEVAMLQLGGHALFLSSKDIQLGRGETIEDTAQVLSGYLDGVMIRTFGHETIERFASASSIPIINGLTDTHHPAQILADLLTIMEHKGELSGLKAAYFGDGNNVAHSLIEGAAKVGMHFTIACPPGYEPDEAIVSKAKEVGKETGAVITVTVDPFEAAKDADVIITDVWASMGQEEEQEAREGVFEPYQVNEELCINANKKYIFMHCLPAHRGEEVTSEIIDGSHSVVYQEAENRLHAQKALLKLLLKS</sequence>
<dbReference type="NCBIfam" id="NF001986">
    <property type="entry name" value="PRK00779.1"/>
    <property type="match status" value="1"/>
</dbReference>
<evidence type="ECO:0000256" key="4">
    <source>
        <dbReference type="ARBA" id="ARBA00007805"/>
    </source>
</evidence>
<keyword evidence="8 10" id="KW-0808">Transferase</keyword>
<evidence type="ECO:0000313" key="11">
    <source>
        <dbReference type="EMBL" id="KMM38419.1"/>
    </source>
</evidence>
<feature type="binding site" evidence="10">
    <location>
        <position position="308"/>
    </location>
    <ligand>
        <name>carbamoyl phosphate</name>
        <dbReference type="ChEBI" id="CHEBI:58228"/>
    </ligand>
</feature>
<name>A0A0J6D291_9BACL</name>
<comment type="function">
    <text evidence="1">Reversibly catalyzes the transfer of the carbamoyl group from carbamoyl phosphate (CP) to the N(epsilon) atom of ornithine (ORN) to produce L-citrulline.</text>
</comment>
<evidence type="ECO:0000256" key="7">
    <source>
        <dbReference type="ARBA" id="ARBA00022490"/>
    </source>
</evidence>
<organism evidence="11 12">
    <name type="scientific">Guptibacillus hwajinpoensis</name>
    <dbReference type="NCBI Taxonomy" id="208199"/>
    <lineage>
        <taxon>Bacteria</taxon>
        <taxon>Bacillati</taxon>
        <taxon>Bacillota</taxon>
        <taxon>Bacilli</taxon>
        <taxon>Bacillales</taxon>
        <taxon>Guptibacillaceae</taxon>
        <taxon>Guptibacillus</taxon>
    </lineage>
</organism>
<dbReference type="AlphaFoldDB" id="A0A0J6D291"/>
<dbReference type="NCBIfam" id="TIGR00658">
    <property type="entry name" value="orni_carb_tr"/>
    <property type="match status" value="1"/>
</dbReference>
<accession>A0A0J6D291</accession>
<dbReference type="InterPro" id="IPR036901">
    <property type="entry name" value="Asp/Orn_carbamoylTrfase_sf"/>
</dbReference>
<dbReference type="GeneID" id="301326815"/>
<dbReference type="FunFam" id="3.40.50.1370:FF:000008">
    <property type="entry name" value="Ornithine carbamoyltransferase"/>
    <property type="match status" value="1"/>
</dbReference>
<dbReference type="PATRIC" id="fig|157733.3.peg.2961"/>
<dbReference type="Pfam" id="PF00185">
    <property type="entry name" value="OTCace"/>
    <property type="match status" value="1"/>
</dbReference>
<feature type="binding site" evidence="10">
    <location>
        <begin position="280"/>
        <end position="281"/>
    </location>
    <ligand>
        <name>carbamoyl phosphate</name>
        <dbReference type="ChEBI" id="CHEBI:58228"/>
    </ligand>
</feature>
<dbReference type="PRINTS" id="PR00102">
    <property type="entry name" value="OTCASE"/>
</dbReference>
<comment type="similarity">
    <text evidence="4 10">Belongs to the aspartate/ornithine carbamoyltransferase superfamily. OTCase family.</text>
</comment>
<dbReference type="InterPro" id="IPR006130">
    <property type="entry name" value="Asp/Orn_carbamoylTrfase"/>
</dbReference>
<evidence type="ECO:0000313" key="12">
    <source>
        <dbReference type="Proteomes" id="UP000035996"/>
    </source>
</evidence>
<evidence type="ECO:0000256" key="2">
    <source>
        <dbReference type="ARBA" id="ARBA00004496"/>
    </source>
</evidence>
<feature type="binding site" evidence="10">
    <location>
        <position position="118"/>
    </location>
    <ligand>
        <name>carbamoyl phosphate</name>
        <dbReference type="ChEBI" id="CHEBI:58228"/>
    </ligand>
</feature>
<dbReference type="GO" id="GO:0005737">
    <property type="term" value="C:cytoplasm"/>
    <property type="evidence" value="ECO:0007669"/>
    <property type="project" value="UniProtKB-SubCell"/>
</dbReference>
<dbReference type="PRINTS" id="PR00100">
    <property type="entry name" value="AOTCASE"/>
</dbReference>
<dbReference type="InterPro" id="IPR006132">
    <property type="entry name" value="Asp/Orn_carbamoyltranf_P-bd"/>
</dbReference>
<proteinExistence type="inferred from homology"/>
<comment type="subcellular location">
    <subcellularLocation>
        <location evidence="2 10">Cytoplasm</location>
    </subcellularLocation>
</comment>
<evidence type="ECO:0000256" key="9">
    <source>
        <dbReference type="ARBA" id="ARBA00048772"/>
    </source>
</evidence>
<dbReference type="Proteomes" id="UP000035996">
    <property type="component" value="Unassembled WGS sequence"/>
</dbReference>
<dbReference type="OrthoDB" id="9802587at2"/>
<dbReference type="STRING" id="157733.AB986_03710"/>
<feature type="binding site" evidence="10">
    <location>
        <begin position="244"/>
        <end position="245"/>
    </location>
    <ligand>
        <name>L-ornithine</name>
        <dbReference type="ChEBI" id="CHEBI:46911"/>
    </ligand>
</feature>
<reference evidence="11" key="1">
    <citation type="submission" date="2015-06" db="EMBL/GenBank/DDBJ databases">
        <authorList>
            <person name="Liu B."/>
            <person name="Wang J."/>
            <person name="Zhu Y."/>
            <person name="Liu G."/>
            <person name="Chen Q."/>
            <person name="Zheng C."/>
            <person name="Che J."/>
            <person name="Ge C."/>
            <person name="Shi H."/>
            <person name="Pan Z."/>
            <person name="Liu X."/>
        </authorList>
    </citation>
    <scope>NUCLEOTIDE SEQUENCE [LARGE SCALE GENOMIC DNA]</scope>
    <source>
        <strain evidence="11">DSM 16346</strain>
    </source>
</reference>
<dbReference type="SUPFAM" id="SSF53671">
    <property type="entry name" value="Aspartate/ornithine carbamoyltransferase"/>
    <property type="match status" value="1"/>
</dbReference>
<evidence type="ECO:0000256" key="8">
    <source>
        <dbReference type="ARBA" id="ARBA00022679"/>
    </source>
</evidence>
<dbReference type="Gene3D" id="3.40.50.1370">
    <property type="entry name" value="Aspartate/ornithine carbamoyltransferase"/>
    <property type="match status" value="2"/>
</dbReference>
<dbReference type="GO" id="GO:0004585">
    <property type="term" value="F:ornithine carbamoyltransferase activity"/>
    <property type="evidence" value="ECO:0007669"/>
    <property type="project" value="UniProtKB-UniRule"/>
</dbReference>
<dbReference type="PANTHER" id="PTHR45753:SF3">
    <property type="entry name" value="ORNITHINE TRANSCARBAMYLASE, MITOCHONDRIAL"/>
    <property type="match status" value="1"/>
</dbReference>
<comment type="pathway">
    <text evidence="3">Amino-acid biosynthesis; L-arginine biosynthesis; L-arginine from L-ornithine and carbamoyl phosphate: step 1/3.</text>
</comment>
<dbReference type="RefSeq" id="WP_048309530.1">
    <property type="nucleotide sequence ID" value="NZ_CP119526.1"/>
</dbReference>
<dbReference type="GO" id="GO:0042450">
    <property type="term" value="P:L-arginine biosynthetic process via ornithine"/>
    <property type="evidence" value="ECO:0007669"/>
    <property type="project" value="UniProtKB-UniRule"/>
</dbReference>
<dbReference type="Pfam" id="PF02729">
    <property type="entry name" value="OTCace_N"/>
    <property type="match status" value="1"/>
</dbReference>
<keyword evidence="12" id="KW-1185">Reference proteome</keyword>
<dbReference type="InterPro" id="IPR024904">
    <property type="entry name" value="OTCase_ArgI"/>
</dbReference>
<feature type="binding site" evidence="10">
    <location>
        <begin position="67"/>
        <end position="70"/>
    </location>
    <ligand>
        <name>carbamoyl phosphate</name>
        <dbReference type="ChEBI" id="CHEBI:58228"/>
    </ligand>
</feature>
<feature type="binding site" evidence="10">
    <location>
        <begin position="145"/>
        <end position="148"/>
    </location>
    <ligand>
        <name>carbamoyl phosphate</name>
        <dbReference type="ChEBI" id="CHEBI:58228"/>
    </ligand>
</feature>
<dbReference type="EMBL" id="LELK01000001">
    <property type="protein sequence ID" value="KMM38419.1"/>
    <property type="molecule type" value="Genomic_DNA"/>
</dbReference>
<feature type="binding site" evidence="10">
    <location>
        <position position="94"/>
    </location>
    <ligand>
        <name>carbamoyl phosphate</name>
        <dbReference type="ChEBI" id="CHEBI:58228"/>
    </ligand>
</feature>
<dbReference type="EC" id="2.1.3.3" evidence="5 10"/>
<evidence type="ECO:0000256" key="6">
    <source>
        <dbReference type="ARBA" id="ARBA00016634"/>
    </source>
</evidence>
<evidence type="ECO:0000256" key="10">
    <source>
        <dbReference type="HAMAP-Rule" id="MF_01109"/>
    </source>
</evidence>
<evidence type="ECO:0000256" key="1">
    <source>
        <dbReference type="ARBA" id="ARBA00003822"/>
    </source>
</evidence>